<keyword evidence="4 9" id="KW-0547">Nucleotide-binding</keyword>
<dbReference type="Gene3D" id="3.40.50.620">
    <property type="entry name" value="HUPs"/>
    <property type="match status" value="2"/>
</dbReference>
<dbReference type="GO" id="GO:0005524">
    <property type="term" value="F:ATP binding"/>
    <property type="evidence" value="ECO:0007669"/>
    <property type="project" value="UniProtKB-UniRule"/>
</dbReference>
<keyword evidence="11" id="KW-0175">Coiled coil</keyword>
<dbReference type="PRINTS" id="PR01038">
    <property type="entry name" value="TRNASYNTHARG"/>
</dbReference>
<comment type="subunit">
    <text evidence="9">Monomer.</text>
</comment>
<evidence type="ECO:0000313" key="15">
    <source>
        <dbReference type="Proteomes" id="UP000196355"/>
    </source>
</evidence>
<dbReference type="SUPFAM" id="SSF47323">
    <property type="entry name" value="Anticodon-binding domain of a subclass of class I aminoacyl-tRNA synthetases"/>
    <property type="match status" value="1"/>
</dbReference>
<dbReference type="Proteomes" id="UP000196355">
    <property type="component" value="Unassembled WGS sequence"/>
</dbReference>
<proteinExistence type="inferred from homology"/>
<dbReference type="InterPro" id="IPR035684">
    <property type="entry name" value="ArgRS_core"/>
</dbReference>
<evidence type="ECO:0000256" key="7">
    <source>
        <dbReference type="ARBA" id="ARBA00023146"/>
    </source>
</evidence>
<dbReference type="EMBL" id="MVAG01000084">
    <property type="protein sequence ID" value="OVE59878.1"/>
    <property type="molecule type" value="Genomic_DNA"/>
</dbReference>
<feature type="domain" description="DALR anticodon binding" evidence="12">
    <location>
        <begin position="590"/>
        <end position="704"/>
    </location>
</feature>
<dbReference type="GO" id="GO:0006420">
    <property type="term" value="P:arginyl-tRNA aminoacylation"/>
    <property type="evidence" value="ECO:0007669"/>
    <property type="project" value="UniProtKB-UniRule"/>
</dbReference>
<dbReference type="InterPro" id="IPR014729">
    <property type="entry name" value="Rossmann-like_a/b/a_fold"/>
</dbReference>
<comment type="similarity">
    <text evidence="1 9 10">Belongs to the class-I aminoacyl-tRNA synthetase family.</text>
</comment>
<evidence type="ECO:0000256" key="3">
    <source>
        <dbReference type="ARBA" id="ARBA00022598"/>
    </source>
</evidence>
<feature type="short sequence motif" description="'HIGH' region" evidence="9">
    <location>
        <begin position="119"/>
        <end position="129"/>
    </location>
</feature>
<dbReference type="PROSITE" id="PS00178">
    <property type="entry name" value="AA_TRNA_LIGASE_I"/>
    <property type="match status" value="1"/>
</dbReference>
<comment type="catalytic activity">
    <reaction evidence="8 9">
        <text>tRNA(Arg) + L-arginine + ATP = L-arginyl-tRNA(Arg) + AMP + diphosphate</text>
        <dbReference type="Rhea" id="RHEA:20301"/>
        <dbReference type="Rhea" id="RHEA-COMP:9658"/>
        <dbReference type="Rhea" id="RHEA-COMP:9673"/>
        <dbReference type="ChEBI" id="CHEBI:30616"/>
        <dbReference type="ChEBI" id="CHEBI:32682"/>
        <dbReference type="ChEBI" id="CHEBI:33019"/>
        <dbReference type="ChEBI" id="CHEBI:78442"/>
        <dbReference type="ChEBI" id="CHEBI:78513"/>
        <dbReference type="ChEBI" id="CHEBI:456215"/>
        <dbReference type="EC" id="6.1.1.19"/>
    </reaction>
</comment>
<evidence type="ECO:0000259" key="13">
    <source>
        <dbReference type="SMART" id="SM01016"/>
    </source>
</evidence>
<dbReference type="Gene3D" id="1.10.730.10">
    <property type="entry name" value="Isoleucyl-tRNA Synthetase, Domain 1"/>
    <property type="match status" value="1"/>
</dbReference>
<evidence type="ECO:0000259" key="12">
    <source>
        <dbReference type="SMART" id="SM00836"/>
    </source>
</evidence>
<keyword evidence="7 9" id="KW-0030">Aminoacyl-tRNA synthetase</keyword>
<dbReference type="InterPro" id="IPR001278">
    <property type="entry name" value="Arg-tRNA-ligase"/>
</dbReference>
<evidence type="ECO:0000256" key="4">
    <source>
        <dbReference type="ARBA" id="ARBA00022741"/>
    </source>
</evidence>
<dbReference type="NCBIfam" id="TIGR00456">
    <property type="entry name" value="argS"/>
    <property type="match status" value="1"/>
</dbReference>
<evidence type="ECO:0000256" key="2">
    <source>
        <dbReference type="ARBA" id="ARBA00022490"/>
    </source>
</evidence>
<dbReference type="InterPro" id="IPR008909">
    <property type="entry name" value="DALR_anticod-bd"/>
</dbReference>
<dbReference type="Pfam" id="PF05746">
    <property type="entry name" value="DALR_1"/>
    <property type="match status" value="1"/>
</dbReference>
<feature type="domain" description="Arginyl tRNA synthetase N-terminal" evidence="13">
    <location>
        <begin position="5"/>
        <end position="86"/>
    </location>
</feature>
<dbReference type="GO" id="GO:0004814">
    <property type="term" value="F:arginine-tRNA ligase activity"/>
    <property type="evidence" value="ECO:0007669"/>
    <property type="project" value="UniProtKB-UniRule"/>
</dbReference>
<gene>
    <name evidence="9" type="primary">argS</name>
    <name evidence="14" type="ORF">B0E34_04590</name>
</gene>
<evidence type="ECO:0000256" key="1">
    <source>
        <dbReference type="ARBA" id="ARBA00005594"/>
    </source>
</evidence>
<comment type="caution">
    <text evidence="14">The sequence shown here is derived from an EMBL/GenBank/DDBJ whole genome shotgun (WGS) entry which is preliminary data.</text>
</comment>
<evidence type="ECO:0000256" key="10">
    <source>
        <dbReference type="RuleBase" id="RU363038"/>
    </source>
</evidence>
<dbReference type="SUPFAM" id="SSF52374">
    <property type="entry name" value="Nucleotidylyl transferase"/>
    <property type="match status" value="2"/>
</dbReference>
<accession>A0A202C838</accession>
<reference evidence="15" key="1">
    <citation type="submission" date="2017-02" db="EMBL/GenBank/DDBJ databases">
        <authorList>
            <person name="Tetz G."/>
            <person name="Tetz V."/>
        </authorList>
    </citation>
    <scope>NUCLEOTIDE SEQUENCE [LARGE SCALE GENOMIC DNA]</scope>
    <source>
        <strain evidence="15">VT16-26</strain>
    </source>
</reference>
<feature type="coiled-coil region" evidence="11">
    <location>
        <begin position="228"/>
        <end position="302"/>
    </location>
</feature>
<dbReference type="InterPro" id="IPR005148">
    <property type="entry name" value="Arg-tRNA-synth_N"/>
</dbReference>
<keyword evidence="5 9" id="KW-0067">ATP-binding</keyword>
<comment type="subcellular location">
    <subcellularLocation>
        <location evidence="9">Cytoplasm</location>
    </subcellularLocation>
</comment>
<keyword evidence="6 9" id="KW-0648">Protein biosynthesis</keyword>
<protein>
    <recommendedName>
        <fullName evidence="9">Arginine--tRNA ligase</fullName>
        <ecNumber evidence="9">6.1.1.19</ecNumber>
    </recommendedName>
    <alternativeName>
        <fullName evidence="9">Arginyl-tRNA synthetase</fullName>
        <shortName evidence="9">ArgRS</shortName>
    </alternativeName>
</protein>
<dbReference type="SUPFAM" id="SSF55190">
    <property type="entry name" value="Arginyl-tRNA synthetase (ArgRS), N-terminal 'additional' domain"/>
    <property type="match status" value="1"/>
</dbReference>
<dbReference type="GO" id="GO:0005737">
    <property type="term" value="C:cytoplasm"/>
    <property type="evidence" value="ECO:0007669"/>
    <property type="project" value="UniProtKB-SubCell"/>
</dbReference>
<dbReference type="InterPro" id="IPR001412">
    <property type="entry name" value="aa-tRNA-synth_I_CS"/>
</dbReference>
<dbReference type="SMART" id="SM00836">
    <property type="entry name" value="DALR_1"/>
    <property type="match status" value="1"/>
</dbReference>
<evidence type="ECO:0000313" key="14">
    <source>
        <dbReference type="EMBL" id="OVE59878.1"/>
    </source>
</evidence>
<evidence type="ECO:0000256" key="5">
    <source>
        <dbReference type="ARBA" id="ARBA00022840"/>
    </source>
</evidence>
<dbReference type="RefSeq" id="WP_228423015.1">
    <property type="nucleotide sequence ID" value="NZ_MVAG01000084.1"/>
</dbReference>
<keyword evidence="15" id="KW-1185">Reference proteome</keyword>
<dbReference type="HAMAP" id="MF_00123">
    <property type="entry name" value="Arg_tRNA_synth"/>
    <property type="match status" value="1"/>
</dbReference>
<dbReference type="Gene3D" id="3.30.1360.70">
    <property type="entry name" value="Arginyl tRNA synthetase N-terminal domain"/>
    <property type="match status" value="1"/>
</dbReference>
<dbReference type="InterPro" id="IPR036695">
    <property type="entry name" value="Arg-tRNA-synth_N_sf"/>
</dbReference>
<evidence type="ECO:0000256" key="8">
    <source>
        <dbReference type="ARBA" id="ARBA00049339"/>
    </source>
</evidence>
<name>A0A202C838_9FLAO</name>
<keyword evidence="2 9" id="KW-0963">Cytoplasm</keyword>
<evidence type="ECO:0000256" key="11">
    <source>
        <dbReference type="SAM" id="Coils"/>
    </source>
</evidence>
<dbReference type="InterPro" id="IPR009080">
    <property type="entry name" value="tRNAsynth_Ia_anticodon-bd"/>
</dbReference>
<evidence type="ECO:0000256" key="9">
    <source>
        <dbReference type="HAMAP-Rule" id="MF_00123"/>
    </source>
</evidence>
<sequence length="704" mass="80694">MNIKNIIEEKLSEVILNVFQLKDITLEVQENKTEFEGDFTIVTFPLVKQLKKNPESIGVELGEALTEQTDLLESFNVVKGFLNIKIRNQFFVDNFTSVYNGFDTIEKKNATVMVEYSSPNTNKPLHLGHVRNNLLGFSVAQILKEAGYDVIKTQIINDRGIHICKSMLAWEKFGNNETPESTSTKGDHFVGKYYVEFDKELKNQTNAIFNDFRVNKFDQFDTPKKEEVKTLNEKINTLEAKKKELLQKVDLSELSALHEEFEKQSKEALNNDSLISAVPKKVEEIISKKNKAENISDEKELETIKSQIKVFQSIFKEVLEAEGKLEAEKSNLKEICKPVTEIMKEAQQMLLDWENGDEKVRNLWSEMNSWVYKGFNETYNRLGVDFDQVQYESNTYILGKDLIQEGLDKGVLYQKEDGSVWCDLTDEGLDQKLLLRSDGTSVYMTQDLGTAVERFKQNDIQKLIYTVGNEQDYHFQVLFKILGKLGYSWADQLYHLSYGMVELPNGKMKSREGTVVDADDLMQEMYKEAKAITTELGKLEGLTDEEKEASYEIIGQAALKYFMLKVDPKKKMLFNPDESVEFAGNTGPFVLYTYARIQSVLSKANFEFKTTSDLALNEYEKELIMLLSNYKGTVEKAAELLSPAFLANYVYDLVKAYNSFYQSNPIISQEDENLKQFRLNLSDLTAKTIKKSLGLLGIKTVNRM</sequence>
<dbReference type="EC" id="6.1.1.19" evidence="9"/>
<dbReference type="Pfam" id="PF03485">
    <property type="entry name" value="Arg_tRNA_synt_N"/>
    <property type="match status" value="1"/>
</dbReference>
<dbReference type="PANTHER" id="PTHR11956:SF5">
    <property type="entry name" value="ARGININE--TRNA LIGASE, CYTOPLASMIC"/>
    <property type="match status" value="1"/>
</dbReference>
<keyword evidence="3 9" id="KW-0436">Ligase</keyword>
<dbReference type="Pfam" id="PF00750">
    <property type="entry name" value="tRNA-synt_1d"/>
    <property type="match status" value="2"/>
</dbReference>
<dbReference type="AlphaFoldDB" id="A0A202C838"/>
<evidence type="ECO:0000256" key="6">
    <source>
        <dbReference type="ARBA" id="ARBA00022917"/>
    </source>
</evidence>
<dbReference type="PANTHER" id="PTHR11956">
    <property type="entry name" value="ARGINYL-TRNA SYNTHETASE"/>
    <property type="match status" value="1"/>
</dbReference>
<organism evidence="14 15">
    <name type="scientific">Chryseobacterium mucoviscidosis</name>
    <dbReference type="NCBI Taxonomy" id="1945581"/>
    <lineage>
        <taxon>Bacteria</taxon>
        <taxon>Pseudomonadati</taxon>
        <taxon>Bacteroidota</taxon>
        <taxon>Flavobacteriia</taxon>
        <taxon>Flavobacteriales</taxon>
        <taxon>Weeksellaceae</taxon>
        <taxon>Chryseobacterium group</taxon>
        <taxon>Chryseobacterium</taxon>
    </lineage>
</organism>
<dbReference type="SMART" id="SM01016">
    <property type="entry name" value="Arg_tRNA_synt_N"/>
    <property type="match status" value="1"/>
</dbReference>